<evidence type="ECO:0000259" key="4">
    <source>
        <dbReference type="PROSITE" id="PS50932"/>
    </source>
</evidence>
<dbReference type="InterPro" id="IPR046335">
    <property type="entry name" value="LacI/GalR-like_sensor"/>
</dbReference>
<sequence>MTRSHSSSSNKRSVSMADVAQVAGVSQQTVSRVANGAQNVSKATREKVQAAMESMGFRPSFAGRSLRSGLYQSVGLCLYDIREFGNLATLDGIVSAARDHEYAITMIEKGSGDGLCLQDISHRMSNLPVDGMIISMSLMASDFESFVPQPGLGTVLLTMHEHPYCTTVDSDQYGCSKLVIDHLFELGHRKIRFVAGPSYSIDSQFREKGWRDAMSEYGLEIVEPFAGDWTANSGYEIGKKLRENRDYTAVYVANDQMALGVIAAFEEVGLSVPDDVSVVGVDDSLENYLPNFSLTTVRFNLLERGRVALEHAIRASEPGYKPEAIRIAPKLIVRTTTAAPQK</sequence>
<dbReference type="GO" id="GO:0003700">
    <property type="term" value="F:DNA-binding transcription factor activity"/>
    <property type="evidence" value="ECO:0007669"/>
    <property type="project" value="TreeGrafter"/>
</dbReference>
<dbReference type="AlphaFoldDB" id="C8W706"/>
<dbReference type="RefSeq" id="WP_012808903.1">
    <property type="nucleotide sequence ID" value="NC_013203.1"/>
</dbReference>
<dbReference type="SMART" id="SM00354">
    <property type="entry name" value="HTH_LACI"/>
    <property type="match status" value="1"/>
</dbReference>
<protein>
    <submittedName>
        <fullName evidence="5">Transcriptional regulator, LacI family</fullName>
        <ecNumber evidence="5">5.1.1.1</ecNumber>
    </submittedName>
</protein>
<reference evidence="5 6" key="1">
    <citation type="journal article" date="2009" name="Stand. Genomic Sci.">
        <title>Complete genome sequence of Atopobium parvulum type strain (IPP 1246).</title>
        <authorList>
            <person name="Copeland A."/>
            <person name="Sikorski J."/>
            <person name="Lapidus A."/>
            <person name="Nolan M."/>
            <person name="Del Rio T.G."/>
            <person name="Lucas S."/>
            <person name="Chen F."/>
            <person name="Tice H."/>
            <person name="Pitluck S."/>
            <person name="Cheng J.F."/>
            <person name="Pukall R."/>
            <person name="Chertkov O."/>
            <person name="Brettin T."/>
            <person name="Han C."/>
            <person name="Detter J.C."/>
            <person name="Kuske C."/>
            <person name="Bruce D."/>
            <person name="Goodwin L."/>
            <person name="Ivanova N."/>
            <person name="Mavromatis K."/>
            <person name="Mikhailova N."/>
            <person name="Chen A."/>
            <person name="Palaniappan K."/>
            <person name="Chain P."/>
            <person name="Rohde M."/>
            <person name="Goker M."/>
            <person name="Bristow J."/>
            <person name="Eisen J.A."/>
            <person name="Markowitz V."/>
            <person name="Hugenholtz P."/>
            <person name="Kyrpides N.C."/>
            <person name="Klenk H.P."/>
            <person name="Detter J.C."/>
        </authorList>
    </citation>
    <scope>NUCLEOTIDE SEQUENCE [LARGE SCALE GENOMIC DNA]</scope>
    <source>
        <strain evidence="6">ATCC 33793 / DSM 20469 / CCUG 32760 / JCM 10300 / KCTC 3663 / VPI 0546 / 1246</strain>
    </source>
</reference>
<evidence type="ECO:0000313" key="6">
    <source>
        <dbReference type="Proteomes" id="UP000000960"/>
    </source>
</evidence>
<dbReference type="Gene3D" id="1.10.260.40">
    <property type="entry name" value="lambda repressor-like DNA-binding domains"/>
    <property type="match status" value="1"/>
</dbReference>
<keyword evidence="1" id="KW-0805">Transcription regulation</keyword>
<dbReference type="PROSITE" id="PS50932">
    <property type="entry name" value="HTH_LACI_2"/>
    <property type="match status" value="1"/>
</dbReference>
<keyword evidence="6" id="KW-1185">Reference proteome</keyword>
<gene>
    <name evidence="5" type="ordered locus">Apar_0817</name>
</gene>
<dbReference type="GO" id="GO:0008784">
    <property type="term" value="F:alanine racemase activity"/>
    <property type="evidence" value="ECO:0007669"/>
    <property type="project" value="UniProtKB-EC"/>
</dbReference>
<dbReference type="Gene3D" id="3.40.50.2300">
    <property type="match status" value="2"/>
</dbReference>
<feature type="domain" description="HTH lacI-type" evidence="4">
    <location>
        <begin position="14"/>
        <end position="68"/>
    </location>
</feature>
<dbReference type="PANTHER" id="PTHR30146">
    <property type="entry name" value="LACI-RELATED TRANSCRIPTIONAL REPRESSOR"/>
    <property type="match status" value="1"/>
</dbReference>
<dbReference type="InterPro" id="IPR028082">
    <property type="entry name" value="Peripla_BP_I"/>
</dbReference>
<dbReference type="STRING" id="521095.Apar_0817"/>
<dbReference type="GeneID" id="84806343"/>
<organism evidence="5 6">
    <name type="scientific">Lancefieldella parvula (strain ATCC 33793 / DSM 20469 / CCUG 32760 / JCM 10300 / KCTC 3663 / VPI 0546 / 1246)</name>
    <name type="common">Atopobium parvulum</name>
    <dbReference type="NCBI Taxonomy" id="521095"/>
    <lineage>
        <taxon>Bacteria</taxon>
        <taxon>Bacillati</taxon>
        <taxon>Actinomycetota</taxon>
        <taxon>Coriobacteriia</taxon>
        <taxon>Coriobacteriales</taxon>
        <taxon>Atopobiaceae</taxon>
        <taxon>Lancefieldella</taxon>
    </lineage>
</organism>
<keyword evidence="5" id="KW-0413">Isomerase</keyword>
<dbReference type="eggNOG" id="COG1609">
    <property type="taxonomic scope" value="Bacteria"/>
</dbReference>
<dbReference type="GO" id="GO:0000976">
    <property type="term" value="F:transcription cis-regulatory region binding"/>
    <property type="evidence" value="ECO:0007669"/>
    <property type="project" value="TreeGrafter"/>
</dbReference>
<evidence type="ECO:0000256" key="1">
    <source>
        <dbReference type="ARBA" id="ARBA00023015"/>
    </source>
</evidence>
<dbReference type="KEGG" id="apv:Apar_0817"/>
<dbReference type="HOGENOM" id="CLU_037628_6_1_11"/>
<keyword evidence="3" id="KW-0804">Transcription</keyword>
<dbReference type="InterPro" id="IPR000843">
    <property type="entry name" value="HTH_LacI"/>
</dbReference>
<dbReference type="Pfam" id="PF13377">
    <property type="entry name" value="Peripla_BP_3"/>
    <property type="match status" value="1"/>
</dbReference>
<evidence type="ECO:0000256" key="2">
    <source>
        <dbReference type="ARBA" id="ARBA00023125"/>
    </source>
</evidence>
<dbReference type="Proteomes" id="UP000000960">
    <property type="component" value="Chromosome"/>
</dbReference>
<dbReference type="Pfam" id="PF00356">
    <property type="entry name" value="LacI"/>
    <property type="match status" value="1"/>
</dbReference>
<evidence type="ECO:0000313" key="5">
    <source>
        <dbReference type="EMBL" id="ACV51246.1"/>
    </source>
</evidence>
<proteinExistence type="predicted"/>
<dbReference type="SUPFAM" id="SSF47413">
    <property type="entry name" value="lambda repressor-like DNA-binding domains"/>
    <property type="match status" value="1"/>
</dbReference>
<dbReference type="PANTHER" id="PTHR30146:SF153">
    <property type="entry name" value="LACTOSE OPERON REPRESSOR"/>
    <property type="match status" value="1"/>
</dbReference>
<dbReference type="EC" id="5.1.1.1" evidence="5"/>
<evidence type="ECO:0000256" key="3">
    <source>
        <dbReference type="ARBA" id="ARBA00023163"/>
    </source>
</evidence>
<dbReference type="SUPFAM" id="SSF53822">
    <property type="entry name" value="Periplasmic binding protein-like I"/>
    <property type="match status" value="1"/>
</dbReference>
<dbReference type="EMBL" id="CP001721">
    <property type="protein sequence ID" value="ACV51246.1"/>
    <property type="molecule type" value="Genomic_DNA"/>
</dbReference>
<name>C8W706_LANP1</name>
<keyword evidence="2" id="KW-0238">DNA-binding</keyword>
<dbReference type="InterPro" id="IPR010982">
    <property type="entry name" value="Lambda_DNA-bd_dom_sf"/>
</dbReference>
<accession>C8W706</accession>
<dbReference type="CDD" id="cd01392">
    <property type="entry name" value="HTH_LacI"/>
    <property type="match status" value="1"/>
</dbReference>